<dbReference type="EMBL" id="ML213610">
    <property type="protein sequence ID" value="TFK37019.1"/>
    <property type="molecule type" value="Genomic_DNA"/>
</dbReference>
<evidence type="ECO:0000256" key="9">
    <source>
        <dbReference type="SAM" id="Phobius"/>
    </source>
</evidence>
<keyword evidence="9" id="KW-0472">Membrane</keyword>
<gene>
    <name evidence="10" type="ORF">BDQ12DRAFT_653253</name>
</gene>
<evidence type="ECO:0000256" key="5">
    <source>
        <dbReference type="ARBA" id="ARBA00023004"/>
    </source>
</evidence>
<name>A0A5C3LV04_9AGAR</name>
<evidence type="ECO:0000256" key="7">
    <source>
        <dbReference type="PIRSR" id="PIRSR602401-1"/>
    </source>
</evidence>
<dbReference type="PRINTS" id="PR00463">
    <property type="entry name" value="EP450I"/>
</dbReference>
<dbReference type="InterPro" id="IPR001128">
    <property type="entry name" value="Cyt_P450"/>
</dbReference>
<dbReference type="PANTHER" id="PTHR24291:SF50">
    <property type="entry name" value="BIFUNCTIONAL ALBAFLAVENONE MONOOXYGENASE_TERPENE SYNTHASE"/>
    <property type="match status" value="1"/>
</dbReference>
<keyword evidence="5 7" id="KW-0408">Iron</keyword>
<feature type="transmembrane region" description="Helical" evidence="9">
    <location>
        <begin position="18"/>
        <end position="39"/>
    </location>
</feature>
<accession>A0A5C3LV04</accession>
<dbReference type="SUPFAM" id="SSF48264">
    <property type="entry name" value="Cytochrome P450"/>
    <property type="match status" value="1"/>
</dbReference>
<dbReference type="STRING" id="68775.A0A5C3LV04"/>
<evidence type="ECO:0000313" key="11">
    <source>
        <dbReference type="Proteomes" id="UP000308652"/>
    </source>
</evidence>
<keyword evidence="6 8" id="KW-0503">Monooxygenase</keyword>
<keyword evidence="4 8" id="KW-0560">Oxidoreductase</keyword>
<dbReference type="Gene3D" id="1.10.630.10">
    <property type="entry name" value="Cytochrome P450"/>
    <property type="match status" value="1"/>
</dbReference>
<evidence type="ECO:0000256" key="8">
    <source>
        <dbReference type="RuleBase" id="RU000461"/>
    </source>
</evidence>
<keyword evidence="3 7" id="KW-0479">Metal-binding</keyword>
<evidence type="ECO:0000256" key="6">
    <source>
        <dbReference type="ARBA" id="ARBA00023033"/>
    </source>
</evidence>
<proteinExistence type="inferred from homology"/>
<evidence type="ECO:0000256" key="1">
    <source>
        <dbReference type="ARBA" id="ARBA00010617"/>
    </source>
</evidence>
<reference evidence="10 11" key="1">
    <citation type="journal article" date="2019" name="Nat. Ecol. Evol.">
        <title>Megaphylogeny resolves global patterns of mushroom evolution.</title>
        <authorList>
            <person name="Varga T."/>
            <person name="Krizsan K."/>
            <person name="Foldi C."/>
            <person name="Dima B."/>
            <person name="Sanchez-Garcia M."/>
            <person name="Sanchez-Ramirez S."/>
            <person name="Szollosi G.J."/>
            <person name="Szarkandi J.G."/>
            <person name="Papp V."/>
            <person name="Albert L."/>
            <person name="Andreopoulos W."/>
            <person name="Angelini C."/>
            <person name="Antonin V."/>
            <person name="Barry K.W."/>
            <person name="Bougher N.L."/>
            <person name="Buchanan P."/>
            <person name="Buyck B."/>
            <person name="Bense V."/>
            <person name="Catcheside P."/>
            <person name="Chovatia M."/>
            <person name="Cooper J."/>
            <person name="Damon W."/>
            <person name="Desjardin D."/>
            <person name="Finy P."/>
            <person name="Geml J."/>
            <person name="Haridas S."/>
            <person name="Hughes K."/>
            <person name="Justo A."/>
            <person name="Karasinski D."/>
            <person name="Kautmanova I."/>
            <person name="Kiss B."/>
            <person name="Kocsube S."/>
            <person name="Kotiranta H."/>
            <person name="LaButti K.M."/>
            <person name="Lechner B.E."/>
            <person name="Liimatainen K."/>
            <person name="Lipzen A."/>
            <person name="Lukacs Z."/>
            <person name="Mihaltcheva S."/>
            <person name="Morgado L.N."/>
            <person name="Niskanen T."/>
            <person name="Noordeloos M.E."/>
            <person name="Ohm R.A."/>
            <person name="Ortiz-Santana B."/>
            <person name="Ovrebo C."/>
            <person name="Racz N."/>
            <person name="Riley R."/>
            <person name="Savchenko A."/>
            <person name="Shiryaev A."/>
            <person name="Soop K."/>
            <person name="Spirin V."/>
            <person name="Szebenyi C."/>
            <person name="Tomsovsky M."/>
            <person name="Tulloss R.E."/>
            <person name="Uehling J."/>
            <person name="Grigoriev I.V."/>
            <person name="Vagvolgyi C."/>
            <person name="Papp T."/>
            <person name="Martin F.M."/>
            <person name="Miettinen O."/>
            <person name="Hibbett D.S."/>
            <person name="Nagy L.G."/>
        </authorList>
    </citation>
    <scope>NUCLEOTIDE SEQUENCE [LARGE SCALE GENOMIC DNA]</scope>
    <source>
        <strain evidence="10 11">CBS 166.37</strain>
    </source>
</reference>
<keyword evidence="9" id="KW-0812">Transmembrane</keyword>
<comment type="cofactor">
    <cofactor evidence="7">
        <name>heme</name>
        <dbReference type="ChEBI" id="CHEBI:30413"/>
    </cofactor>
</comment>
<dbReference type="PANTHER" id="PTHR24291">
    <property type="entry name" value="CYTOCHROME P450 FAMILY 4"/>
    <property type="match status" value="1"/>
</dbReference>
<dbReference type="Proteomes" id="UP000308652">
    <property type="component" value="Unassembled WGS sequence"/>
</dbReference>
<dbReference type="GO" id="GO:0004497">
    <property type="term" value="F:monooxygenase activity"/>
    <property type="evidence" value="ECO:0007669"/>
    <property type="project" value="UniProtKB-KW"/>
</dbReference>
<dbReference type="OrthoDB" id="1470350at2759"/>
<dbReference type="PRINTS" id="PR00385">
    <property type="entry name" value="P450"/>
</dbReference>
<dbReference type="GO" id="GO:0005506">
    <property type="term" value="F:iron ion binding"/>
    <property type="evidence" value="ECO:0007669"/>
    <property type="project" value="InterPro"/>
</dbReference>
<keyword evidence="9" id="KW-1133">Transmembrane helix</keyword>
<protein>
    <submittedName>
        <fullName evidence="10">Cytochrome P450</fullName>
    </submittedName>
</protein>
<dbReference type="AlphaFoldDB" id="A0A5C3LV04"/>
<dbReference type="GO" id="GO:0016705">
    <property type="term" value="F:oxidoreductase activity, acting on paired donors, with incorporation or reduction of molecular oxygen"/>
    <property type="evidence" value="ECO:0007669"/>
    <property type="project" value="InterPro"/>
</dbReference>
<dbReference type="Pfam" id="PF00067">
    <property type="entry name" value="p450"/>
    <property type="match status" value="1"/>
</dbReference>
<dbReference type="InterPro" id="IPR017972">
    <property type="entry name" value="Cyt_P450_CS"/>
</dbReference>
<keyword evidence="11" id="KW-1185">Reference proteome</keyword>
<organism evidence="10 11">
    <name type="scientific">Crucibulum laeve</name>
    <dbReference type="NCBI Taxonomy" id="68775"/>
    <lineage>
        <taxon>Eukaryota</taxon>
        <taxon>Fungi</taxon>
        <taxon>Dikarya</taxon>
        <taxon>Basidiomycota</taxon>
        <taxon>Agaricomycotina</taxon>
        <taxon>Agaricomycetes</taxon>
        <taxon>Agaricomycetidae</taxon>
        <taxon>Agaricales</taxon>
        <taxon>Agaricineae</taxon>
        <taxon>Nidulariaceae</taxon>
        <taxon>Crucibulum</taxon>
    </lineage>
</organism>
<dbReference type="GO" id="GO:0020037">
    <property type="term" value="F:heme binding"/>
    <property type="evidence" value="ECO:0007669"/>
    <property type="project" value="InterPro"/>
</dbReference>
<feature type="transmembrane region" description="Helical" evidence="9">
    <location>
        <begin position="51"/>
        <end position="67"/>
    </location>
</feature>
<comment type="similarity">
    <text evidence="1 8">Belongs to the cytochrome P450 family.</text>
</comment>
<evidence type="ECO:0000256" key="2">
    <source>
        <dbReference type="ARBA" id="ARBA00022617"/>
    </source>
</evidence>
<evidence type="ECO:0000313" key="10">
    <source>
        <dbReference type="EMBL" id="TFK37019.1"/>
    </source>
</evidence>
<evidence type="ECO:0000256" key="3">
    <source>
        <dbReference type="ARBA" id="ARBA00022723"/>
    </source>
</evidence>
<dbReference type="PROSITE" id="PS00086">
    <property type="entry name" value="CYTOCHROME_P450"/>
    <property type="match status" value="1"/>
</dbReference>
<dbReference type="InterPro" id="IPR050196">
    <property type="entry name" value="Cytochrome_P450_Monoox"/>
</dbReference>
<sequence>MVDGFPCNSHLERIFSSALLLFIHLQFRSSIVLNTFTSIMLCLDVMHSFKPGPWTVILAALVLFFAWRMKKFSDGLRAVNFLPGKIVMFQPYAFPGQIFPTTWWNLGIDFVWKWRGCLYEEFDNDTISIVPFLWGSPGIFTRNPEVARQFVLGTNAGFKKPESASNVFAVWGQNLLSANGDAWRKHRRIIGPAFSNELYELVWDQSCQLYHEMVVDERWSSENIIHVEDMQKQTLKLALLIIGRCIFDFPLSWSEPPRSPDGIMSAHEAIHTVINSTNILLFLPKWMLHIPLPAFSKAKQASEALNQFLYSQAAQKKYEVHSNSSQSRSDLFTLLVEANESQGKLSLEDSEVIGNMFIMLHAGHETTGQAISSTLVMLAAYPEFQEEIMEEIKEVIGLDHNPEFGSFSKLKKAQAAFQEALRMYPTAHLAVRITTEDTIFSTPQEVHGSASLLLEKDVQLTVDMPALHYNPRYFSEPEKFNPSRWYGVSDQPESFSAFNVGPRSCIGRKFATVEAVCFLCMLLRDWKIEPLVKKGMTEESWRRKLYDVKVMVTLSLDEVPLRLTRRDFVAS</sequence>
<dbReference type="InterPro" id="IPR002401">
    <property type="entry name" value="Cyt_P450_E_grp-I"/>
</dbReference>
<dbReference type="InterPro" id="IPR036396">
    <property type="entry name" value="Cyt_P450_sf"/>
</dbReference>
<feature type="binding site" description="axial binding residue" evidence="7">
    <location>
        <position position="505"/>
    </location>
    <ligand>
        <name>heme</name>
        <dbReference type="ChEBI" id="CHEBI:30413"/>
    </ligand>
    <ligandPart>
        <name>Fe</name>
        <dbReference type="ChEBI" id="CHEBI:18248"/>
    </ligandPart>
</feature>
<keyword evidence="2 7" id="KW-0349">Heme</keyword>
<evidence type="ECO:0000256" key="4">
    <source>
        <dbReference type="ARBA" id="ARBA00023002"/>
    </source>
</evidence>